<dbReference type="GeneID" id="97985968"/>
<name>A0A3E3IAP7_9FIRM</name>
<dbReference type="InterPro" id="IPR051309">
    <property type="entry name" value="ABCF_ATPase"/>
</dbReference>
<feature type="compositionally biased region" description="Basic and acidic residues" evidence="4">
    <location>
        <begin position="564"/>
        <end position="574"/>
    </location>
</feature>
<proteinExistence type="predicted"/>
<comment type="caution">
    <text evidence="6">The sequence shown here is derived from an EMBL/GenBank/DDBJ whole genome shotgun (WGS) entry which is preliminary data.</text>
</comment>
<dbReference type="Pfam" id="PF16326">
    <property type="entry name" value="ABC_tran_CTD"/>
    <property type="match status" value="1"/>
</dbReference>
<organism evidence="6 7">
    <name type="scientific">Eisenbergiella massiliensis</name>
    <dbReference type="NCBI Taxonomy" id="1720294"/>
    <lineage>
        <taxon>Bacteria</taxon>
        <taxon>Bacillati</taxon>
        <taxon>Bacillota</taxon>
        <taxon>Clostridia</taxon>
        <taxon>Lachnospirales</taxon>
        <taxon>Lachnospiraceae</taxon>
        <taxon>Eisenbergiella</taxon>
    </lineage>
</organism>
<keyword evidence="7" id="KW-1185">Reference proteome</keyword>
<feature type="coiled-coil region" evidence="3">
    <location>
        <begin position="252"/>
        <end position="312"/>
    </location>
</feature>
<evidence type="ECO:0000313" key="6">
    <source>
        <dbReference type="EMBL" id="RGE64144.1"/>
    </source>
</evidence>
<dbReference type="AlphaFoldDB" id="A0A3E3IAP7"/>
<dbReference type="GO" id="GO:0005524">
    <property type="term" value="F:ATP binding"/>
    <property type="evidence" value="ECO:0007669"/>
    <property type="project" value="UniProtKB-KW"/>
</dbReference>
<dbReference type="Pfam" id="PF12848">
    <property type="entry name" value="ABC_tran_Xtn"/>
    <property type="match status" value="1"/>
</dbReference>
<dbReference type="SUPFAM" id="SSF52540">
    <property type="entry name" value="P-loop containing nucleoside triphosphate hydrolases"/>
    <property type="match status" value="2"/>
</dbReference>
<dbReference type="PROSITE" id="PS50893">
    <property type="entry name" value="ABC_TRANSPORTER_2"/>
    <property type="match status" value="2"/>
</dbReference>
<dbReference type="Gene3D" id="3.40.50.300">
    <property type="entry name" value="P-loop containing nucleotide triphosphate hydrolases"/>
    <property type="match status" value="2"/>
</dbReference>
<dbReference type="NCBIfam" id="NF000355">
    <property type="entry name" value="ribo_prot_ABC_F"/>
    <property type="match status" value="1"/>
</dbReference>
<feature type="domain" description="ABC transporter" evidence="5">
    <location>
        <begin position="4"/>
        <end position="263"/>
    </location>
</feature>
<dbReference type="GO" id="GO:0016887">
    <property type="term" value="F:ATP hydrolysis activity"/>
    <property type="evidence" value="ECO:0007669"/>
    <property type="project" value="InterPro"/>
</dbReference>
<reference evidence="6" key="1">
    <citation type="submission" date="2018-08" db="EMBL/GenBank/DDBJ databases">
        <title>A genome reference for cultivated species of the human gut microbiota.</title>
        <authorList>
            <person name="Zou Y."/>
            <person name="Xue W."/>
            <person name="Luo G."/>
        </authorList>
    </citation>
    <scope>NUCLEOTIDE SEQUENCE [LARGE SCALE GENOMIC DNA]</scope>
    <source>
        <strain evidence="6">TF05-5AC</strain>
    </source>
</reference>
<feature type="domain" description="ABC transporter" evidence="5">
    <location>
        <begin position="337"/>
        <end position="559"/>
    </location>
</feature>
<evidence type="ECO:0000256" key="2">
    <source>
        <dbReference type="ARBA" id="ARBA00022840"/>
    </source>
</evidence>
<dbReference type="InterPro" id="IPR003593">
    <property type="entry name" value="AAA+_ATPase"/>
</dbReference>
<dbReference type="InterPro" id="IPR017871">
    <property type="entry name" value="ABC_transporter-like_CS"/>
</dbReference>
<dbReference type="EMBL" id="QVLV01000002">
    <property type="protein sequence ID" value="RGE64144.1"/>
    <property type="molecule type" value="Genomic_DNA"/>
</dbReference>
<dbReference type="CDD" id="cd03221">
    <property type="entry name" value="ABCF_EF-3"/>
    <property type="match status" value="2"/>
</dbReference>
<keyword evidence="3" id="KW-0175">Coiled coil</keyword>
<dbReference type="InterPro" id="IPR032781">
    <property type="entry name" value="ABC_tran_Xtn"/>
</dbReference>
<sequence length="652" mass="74163">MIELSCSQLKKYYGAQLVLENITFEVQEGERVAVIGKNGCGKSTILKLITRVEAPDEGCVSIRKNAVTGYLEQMPVYEEKMTVRQVCEQAFCELVMLQEQMQALERALENAAGSGGEEDIDVLLKKYTLLQERYEAGGGYEMEERFARICTGLKLSGEFLEAEFRTLSGGEKTLACLAKVLLQNPDILVLDEPTNHLDMSMLQWLEEYLKNYKGTVLMVSHDRYFLDAAATRILEVEDGTAVEYLGNYSYYLEEKERRRQRQLDAYKEQQKKVKAMEKAIKDMRSWAAQADNESMYKRAASMQKRLDRMEKVERPKNEGPGMRVTFEEGERSGKDVLLLEGVAKSFGNKKLFSNLDLEVYYQEHVALLGRNGCGKTTLLRMILGELPADAGSIRVGASARIGYLPQQVRFPREDVSVLEAFRDGLVIGEGKAREELSRYLFTGESVFKKVENLSGGEKSRLYLARLMQTGVYTPGENSQGINFLILDEPTNHLDILSRENLETALEQFKGTLLIVSHDRYFLNKMADRMVEITQTGACSYAGNYEYYRQEKAKRAAMPIAPAQETEKKTERRWETNTAPAKPAATGSGRNQYRQKQLEQEIRMLEELKNTCEADAAAAGTDYERLLELETEKKRLENQIDEKMEEWLELTEG</sequence>
<dbReference type="InterPro" id="IPR027417">
    <property type="entry name" value="P-loop_NTPase"/>
</dbReference>
<evidence type="ECO:0000259" key="5">
    <source>
        <dbReference type="PROSITE" id="PS50893"/>
    </source>
</evidence>
<dbReference type="InterPro" id="IPR003439">
    <property type="entry name" value="ABC_transporter-like_ATP-bd"/>
</dbReference>
<evidence type="ECO:0000256" key="4">
    <source>
        <dbReference type="SAM" id="MobiDB-lite"/>
    </source>
</evidence>
<gene>
    <name evidence="6" type="ORF">DXC51_03465</name>
</gene>
<dbReference type="PROSITE" id="PS00211">
    <property type="entry name" value="ABC_TRANSPORTER_1"/>
    <property type="match status" value="1"/>
</dbReference>
<keyword evidence="1" id="KW-0547">Nucleotide-binding</keyword>
<evidence type="ECO:0000256" key="3">
    <source>
        <dbReference type="SAM" id="Coils"/>
    </source>
</evidence>
<dbReference type="GO" id="GO:0003677">
    <property type="term" value="F:DNA binding"/>
    <property type="evidence" value="ECO:0007669"/>
    <property type="project" value="InterPro"/>
</dbReference>
<feature type="region of interest" description="Disordered" evidence="4">
    <location>
        <begin position="561"/>
        <end position="592"/>
    </location>
</feature>
<evidence type="ECO:0000313" key="7">
    <source>
        <dbReference type="Proteomes" id="UP000260812"/>
    </source>
</evidence>
<protein>
    <submittedName>
        <fullName evidence="6">ABC transporter ATP-binding protein</fullName>
    </submittedName>
</protein>
<dbReference type="PANTHER" id="PTHR42855:SF2">
    <property type="entry name" value="DRUG RESISTANCE ABC TRANSPORTER,ATP-BINDING PROTEIN"/>
    <property type="match status" value="1"/>
</dbReference>
<evidence type="ECO:0000256" key="1">
    <source>
        <dbReference type="ARBA" id="ARBA00022741"/>
    </source>
</evidence>
<accession>A0A3E3IAP7</accession>
<keyword evidence="2 6" id="KW-0067">ATP-binding</keyword>
<dbReference type="PANTHER" id="PTHR42855">
    <property type="entry name" value="ABC TRANSPORTER ATP-BINDING SUBUNIT"/>
    <property type="match status" value="1"/>
</dbReference>
<dbReference type="Pfam" id="PF00005">
    <property type="entry name" value="ABC_tran"/>
    <property type="match status" value="2"/>
</dbReference>
<dbReference type="FunFam" id="3.40.50.300:FF:000011">
    <property type="entry name" value="Putative ABC transporter ATP-binding component"/>
    <property type="match status" value="1"/>
</dbReference>
<dbReference type="SMART" id="SM00382">
    <property type="entry name" value="AAA"/>
    <property type="match status" value="2"/>
</dbReference>
<dbReference type="Proteomes" id="UP000260812">
    <property type="component" value="Unassembled WGS sequence"/>
</dbReference>
<dbReference type="InterPro" id="IPR032524">
    <property type="entry name" value="ABC_tran_C"/>
</dbReference>
<dbReference type="RefSeq" id="WP_117543723.1">
    <property type="nucleotide sequence ID" value="NZ_QVLV01000002.1"/>
</dbReference>
<feature type="coiled-coil region" evidence="3">
    <location>
        <begin position="87"/>
        <end position="114"/>
    </location>
</feature>
<feature type="coiled-coil region" evidence="3">
    <location>
        <begin position="594"/>
        <end position="645"/>
    </location>
</feature>